<accession>X1GWP3</accession>
<gene>
    <name evidence="1" type="ORF">S03H2_14844</name>
</gene>
<dbReference type="GO" id="GO:0003824">
    <property type="term" value="F:catalytic activity"/>
    <property type="evidence" value="ECO:0007669"/>
    <property type="project" value="InterPro"/>
</dbReference>
<feature type="non-terminal residue" evidence="1">
    <location>
        <position position="54"/>
    </location>
</feature>
<dbReference type="Gene3D" id="3.90.850.10">
    <property type="entry name" value="Fumarylacetoacetase-like, C-terminal domain"/>
    <property type="match status" value="1"/>
</dbReference>
<comment type="caution">
    <text evidence="1">The sequence shown here is derived from an EMBL/GenBank/DDBJ whole genome shotgun (WGS) entry which is preliminary data.</text>
</comment>
<evidence type="ECO:0000313" key="1">
    <source>
        <dbReference type="EMBL" id="GAH46009.1"/>
    </source>
</evidence>
<dbReference type="SUPFAM" id="SSF56529">
    <property type="entry name" value="FAH"/>
    <property type="match status" value="1"/>
</dbReference>
<proteinExistence type="predicted"/>
<protein>
    <recommendedName>
        <fullName evidence="2">Fumarylacetoacetase-like C-terminal domain-containing protein</fullName>
    </recommendedName>
</protein>
<name>X1GWP3_9ZZZZ</name>
<dbReference type="InterPro" id="IPR036663">
    <property type="entry name" value="Fumarylacetoacetase_C_sf"/>
</dbReference>
<sequence length="54" mass="6077">MLIGDIEINPTKIICLGLNYKDHIEETRPGQALPTEPVLFTKSLNCLIQNEEPI</sequence>
<organism evidence="1">
    <name type="scientific">marine sediment metagenome</name>
    <dbReference type="NCBI Taxonomy" id="412755"/>
    <lineage>
        <taxon>unclassified sequences</taxon>
        <taxon>metagenomes</taxon>
        <taxon>ecological metagenomes</taxon>
    </lineage>
</organism>
<evidence type="ECO:0008006" key="2">
    <source>
        <dbReference type="Google" id="ProtNLM"/>
    </source>
</evidence>
<reference evidence="1" key="1">
    <citation type="journal article" date="2014" name="Front. Microbiol.">
        <title>High frequency of phylogenetically diverse reductive dehalogenase-homologous genes in deep subseafloor sedimentary metagenomes.</title>
        <authorList>
            <person name="Kawai M."/>
            <person name="Futagami T."/>
            <person name="Toyoda A."/>
            <person name="Takaki Y."/>
            <person name="Nishi S."/>
            <person name="Hori S."/>
            <person name="Arai W."/>
            <person name="Tsubouchi T."/>
            <person name="Morono Y."/>
            <person name="Uchiyama I."/>
            <person name="Ito T."/>
            <person name="Fujiyama A."/>
            <person name="Inagaki F."/>
            <person name="Takami H."/>
        </authorList>
    </citation>
    <scope>NUCLEOTIDE SEQUENCE</scope>
    <source>
        <strain evidence="1">Expedition CK06-06</strain>
    </source>
</reference>
<dbReference type="EMBL" id="BARU01007541">
    <property type="protein sequence ID" value="GAH46009.1"/>
    <property type="molecule type" value="Genomic_DNA"/>
</dbReference>
<dbReference type="AlphaFoldDB" id="X1GWP3"/>